<proteinExistence type="predicted"/>
<feature type="transmembrane region" description="Helical" evidence="10">
    <location>
        <begin position="397"/>
        <end position="414"/>
    </location>
</feature>
<dbReference type="PROSITE" id="PS50089">
    <property type="entry name" value="ZF_RING_2"/>
    <property type="match status" value="1"/>
</dbReference>
<dbReference type="Proteomes" id="UP000694388">
    <property type="component" value="Unplaced"/>
</dbReference>
<dbReference type="InterPro" id="IPR001841">
    <property type="entry name" value="Znf_RING"/>
</dbReference>
<dbReference type="GeneTree" id="ENSGT00940000157281"/>
<evidence type="ECO:0000256" key="1">
    <source>
        <dbReference type="ARBA" id="ARBA00004141"/>
    </source>
</evidence>
<evidence type="ECO:0000256" key="5">
    <source>
        <dbReference type="ARBA" id="ARBA00022833"/>
    </source>
</evidence>
<comment type="subcellular location">
    <subcellularLocation>
        <location evidence="1">Membrane</location>
        <topology evidence="1">Multi-pass membrane protein</topology>
    </subcellularLocation>
</comment>
<dbReference type="Pfam" id="PF13639">
    <property type="entry name" value="zf-RING_2"/>
    <property type="match status" value="1"/>
</dbReference>
<keyword evidence="2 10" id="KW-0812">Transmembrane</keyword>
<evidence type="ECO:0000256" key="10">
    <source>
        <dbReference type="SAM" id="Phobius"/>
    </source>
</evidence>
<evidence type="ECO:0000256" key="2">
    <source>
        <dbReference type="ARBA" id="ARBA00022692"/>
    </source>
</evidence>
<evidence type="ECO:0000313" key="13">
    <source>
        <dbReference type="Proteomes" id="UP000694388"/>
    </source>
</evidence>
<dbReference type="GO" id="GO:0061630">
    <property type="term" value="F:ubiquitin protein ligase activity"/>
    <property type="evidence" value="ECO:0007669"/>
    <property type="project" value="TreeGrafter"/>
</dbReference>
<evidence type="ECO:0000256" key="8">
    <source>
        <dbReference type="PROSITE-ProRule" id="PRU00175"/>
    </source>
</evidence>
<organism evidence="12 13">
    <name type="scientific">Eptatretus burgeri</name>
    <name type="common">Inshore hagfish</name>
    <dbReference type="NCBI Taxonomy" id="7764"/>
    <lineage>
        <taxon>Eukaryota</taxon>
        <taxon>Metazoa</taxon>
        <taxon>Chordata</taxon>
        <taxon>Craniata</taxon>
        <taxon>Vertebrata</taxon>
        <taxon>Cyclostomata</taxon>
        <taxon>Myxini</taxon>
        <taxon>Myxiniformes</taxon>
        <taxon>Myxinidae</taxon>
        <taxon>Eptatretinae</taxon>
        <taxon>Eptatretus</taxon>
    </lineage>
</organism>
<dbReference type="SMART" id="SM00184">
    <property type="entry name" value="RING"/>
    <property type="match status" value="1"/>
</dbReference>
<dbReference type="InterPro" id="IPR050731">
    <property type="entry name" value="HRD1_E3_ubiq-ligases"/>
</dbReference>
<evidence type="ECO:0000256" key="6">
    <source>
        <dbReference type="ARBA" id="ARBA00022989"/>
    </source>
</evidence>
<dbReference type="SMART" id="SM00744">
    <property type="entry name" value="RINGv"/>
    <property type="match status" value="1"/>
</dbReference>
<dbReference type="GO" id="GO:0016020">
    <property type="term" value="C:membrane"/>
    <property type="evidence" value="ECO:0007669"/>
    <property type="project" value="UniProtKB-SubCell"/>
</dbReference>
<dbReference type="Ensembl" id="ENSEBUT00000021639.1">
    <property type="protein sequence ID" value="ENSEBUP00000021063.1"/>
    <property type="gene ID" value="ENSEBUG00000013018.1"/>
</dbReference>
<feature type="transmembrane region" description="Helical" evidence="10">
    <location>
        <begin position="426"/>
        <end position="447"/>
    </location>
</feature>
<dbReference type="InterPro" id="IPR025754">
    <property type="entry name" value="TRC8_N_dom"/>
</dbReference>
<keyword evidence="4 8" id="KW-0863">Zinc-finger</keyword>
<feature type="transmembrane region" description="Helical" evidence="10">
    <location>
        <begin position="277"/>
        <end position="307"/>
    </location>
</feature>
<dbReference type="PANTHER" id="PTHR22763:SF191">
    <property type="entry name" value="RING FINGER PROTEIN 145 HOMOLOG"/>
    <property type="match status" value="1"/>
</dbReference>
<keyword evidence="5" id="KW-0862">Zinc</keyword>
<dbReference type="GO" id="GO:0008270">
    <property type="term" value="F:zinc ion binding"/>
    <property type="evidence" value="ECO:0007669"/>
    <property type="project" value="UniProtKB-KW"/>
</dbReference>
<dbReference type="Gene3D" id="3.30.40.10">
    <property type="entry name" value="Zinc/RING finger domain, C3HC4 (zinc finger)"/>
    <property type="match status" value="1"/>
</dbReference>
<dbReference type="AlphaFoldDB" id="A0A8C4QV44"/>
<feature type="transmembrane region" description="Helical" evidence="10">
    <location>
        <begin position="165"/>
        <end position="186"/>
    </location>
</feature>
<dbReference type="SUPFAM" id="SSF57850">
    <property type="entry name" value="RING/U-box"/>
    <property type="match status" value="1"/>
</dbReference>
<feature type="transmembrane region" description="Helical" evidence="10">
    <location>
        <begin position="500"/>
        <end position="520"/>
    </location>
</feature>
<evidence type="ECO:0000256" key="7">
    <source>
        <dbReference type="ARBA" id="ARBA00023136"/>
    </source>
</evidence>
<feature type="transmembrane region" description="Helical" evidence="10">
    <location>
        <begin position="247"/>
        <end position="265"/>
    </location>
</feature>
<evidence type="ECO:0000256" key="4">
    <source>
        <dbReference type="ARBA" id="ARBA00022771"/>
    </source>
</evidence>
<feature type="domain" description="RING-type" evidence="11">
    <location>
        <begin position="555"/>
        <end position="593"/>
    </location>
</feature>
<feature type="transmembrane region" description="Helical" evidence="10">
    <location>
        <begin position="670"/>
        <end position="689"/>
    </location>
</feature>
<dbReference type="GO" id="GO:0036503">
    <property type="term" value="P:ERAD pathway"/>
    <property type="evidence" value="ECO:0007669"/>
    <property type="project" value="TreeGrafter"/>
</dbReference>
<name>A0A8C4QV44_EPTBU</name>
<evidence type="ECO:0000313" key="12">
    <source>
        <dbReference type="Ensembl" id="ENSEBUP00000021063.1"/>
    </source>
</evidence>
<dbReference type="OMA" id="MHSAPLH"/>
<keyword evidence="6 10" id="KW-1133">Transmembrane helix</keyword>
<protein>
    <submittedName>
        <fullName evidence="12">Ring finger protein 145b</fullName>
    </submittedName>
</protein>
<feature type="region of interest" description="Disordered" evidence="9">
    <location>
        <begin position="603"/>
        <end position="641"/>
    </location>
</feature>
<dbReference type="Pfam" id="PF13705">
    <property type="entry name" value="TRC8_N"/>
    <property type="match status" value="1"/>
</dbReference>
<evidence type="ECO:0000256" key="9">
    <source>
        <dbReference type="SAM" id="MobiDB-lite"/>
    </source>
</evidence>
<dbReference type="InterPro" id="IPR013083">
    <property type="entry name" value="Znf_RING/FYVE/PHD"/>
</dbReference>
<keyword evidence="13" id="KW-1185">Reference proteome</keyword>
<evidence type="ECO:0000259" key="11">
    <source>
        <dbReference type="PROSITE" id="PS50089"/>
    </source>
</evidence>
<dbReference type="CDD" id="cd16476">
    <property type="entry name" value="RING-H2_RNF139-like"/>
    <property type="match status" value="1"/>
</dbReference>
<dbReference type="InterPro" id="IPR011016">
    <property type="entry name" value="Znf_RING-CH"/>
</dbReference>
<keyword evidence="7 10" id="KW-0472">Membrane</keyword>
<dbReference type="GO" id="GO:0012505">
    <property type="term" value="C:endomembrane system"/>
    <property type="evidence" value="ECO:0007669"/>
    <property type="project" value="TreeGrafter"/>
</dbReference>
<accession>A0A8C4QV44</accession>
<evidence type="ECO:0000256" key="3">
    <source>
        <dbReference type="ARBA" id="ARBA00022723"/>
    </source>
</evidence>
<dbReference type="PANTHER" id="PTHR22763">
    <property type="entry name" value="RING ZINC FINGER PROTEIN"/>
    <property type="match status" value="1"/>
</dbReference>
<sequence length="710" mass="80284">MGVSVVHSIYESVCGAQRRRMSSRERLQAVGNVVLRVPSILVLERLYRWDGKEYLDLLGLQDEQLLAKYQSVVCNLFYLGHILSIVALSLPLQRLVKLYVCVLTSALLFTGHHISRYYIEAEIEAEYGGSVFAQSEARNRFLASFAGQLVVCSLCSLLMRSKRLWLFSAHLLPLFARLCAVPFDLLPLVNKFAMAFTALEVLYYLVSNFGVPYDLAKSAYREAVQMIQMYGWLALGMGLWNQLLVPMLFMVFWLVLLSVHIYSYVTSRGQTVIRERLLLVVLTSVAECCGTPYSLLGLTFTVSYLALGVLTMGKFYLQGFQAFANDNVMHRGVTEGATLLLLAVQTGLMELQVLQRAFLLTIILFIVVASTLQSMLEMADPIVLALGASRNRSAWKHFRAISLCLFLFLFPLYMTYSICRFFVLDFWLLIIISSSVLTSLQVACTLFNYLLFVYEELREQPLENLDDIIYCINGVCRMLEFVVAVGVVGYGTVETVMGEWSWLGVGILSVHAYYNVWLRAQHGWRSFLRRREAVGKINSLPPATTMQLHKLQDVCSICYQDMEGAVMTPCGHFFHPKCLRKWLYLQETCPMCHQSLGAGLTPVRPTETPDAHSQGEGNAGESRRLESAMGQGEATLERSTRKVGVDEQSEGCCSKMIHQVCINREGQTNYYFLGIFFIFFLKNFQFFAFNTSESSSLSLSSWMGWGGVRY</sequence>
<reference evidence="12" key="1">
    <citation type="submission" date="2025-08" db="UniProtKB">
        <authorList>
            <consortium name="Ensembl"/>
        </authorList>
    </citation>
    <scope>IDENTIFICATION</scope>
</reference>
<feature type="transmembrane region" description="Helical" evidence="10">
    <location>
        <begin position="468"/>
        <end position="488"/>
    </location>
</feature>
<reference evidence="12" key="2">
    <citation type="submission" date="2025-09" db="UniProtKB">
        <authorList>
            <consortium name="Ensembl"/>
        </authorList>
    </citation>
    <scope>IDENTIFICATION</scope>
</reference>
<feature type="transmembrane region" description="Helical" evidence="10">
    <location>
        <begin position="357"/>
        <end position="376"/>
    </location>
</feature>
<dbReference type="GO" id="GO:0043161">
    <property type="term" value="P:proteasome-mediated ubiquitin-dependent protein catabolic process"/>
    <property type="evidence" value="ECO:0007669"/>
    <property type="project" value="TreeGrafter"/>
</dbReference>
<keyword evidence="3" id="KW-0479">Metal-binding</keyword>